<dbReference type="InterPro" id="IPR018095">
    <property type="entry name" value="Thymidylate_kin_CS"/>
</dbReference>
<dbReference type="Gene3D" id="3.40.50.300">
    <property type="entry name" value="P-loop containing nucleotide triphosphate hydrolases"/>
    <property type="match status" value="1"/>
</dbReference>
<accession>A0A5J4NRX9</accession>
<comment type="pathway">
    <text evidence="1">Pyrimidine metabolism; dTTP biosynthesis.</text>
</comment>
<dbReference type="GO" id="GO:0006235">
    <property type="term" value="P:dTTP biosynthetic process"/>
    <property type="evidence" value="ECO:0007669"/>
    <property type="project" value="TreeGrafter"/>
</dbReference>
<dbReference type="PANTHER" id="PTHR10344:SF1">
    <property type="entry name" value="THYMIDYLATE KINASE"/>
    <property type="match status" value="1"/>
</dbReference>
<dbReference type="GO" id="GO:0005634">
    <property type="term" value="C:nucleus"/>
    <property type="evidence" value="ECO:0007669"/>
    <property type="project" value="TreeGrafter"/>
</dbReference>
<evidence type="ECO:0000256" key="4">
    <source>
        <dbReference type="ARBA" id="ARBA00022679"/>
    </source>
</evidence>
<dbReference type="GO" id="GO:0005739">
    <property type="term" value="C:mitochondrion"/>
    <property type="evidence" value="ECO:0007669"/>
    <property type="project" value="TreeGrafter"/>
</dbReference>
<evidence type="ECO:0000256" key="8">
    <source>
        <dbReference type="ARBA" id="ARBA00022840"/>
    </source>
</evidence>
<dbReference type="EC" id="2.7.4.9" evidence="3"/>
<comment type="similarity">
    <text evidence="2">Belongs to the thymidylate kinase family.</text>
</comment>
<dbReference type="AlphaFoldDB" id="A0A5J4NRX9"/>
<sequence length="238" mass="27178">MSVPQESPGIFVAIEGADRTGKSTQSSLLADALSKLTGKKTLLLKFPDRETALGHHLNDYLLGDHNIDPHALHLLFTANRWEKQDELRNALSSGISVVTDRYSYSGIAYTSAKSPPTPSWQWCCDMEKGLVEPDLVICLTPERFDHLKERNGYGTERYETDDFQQRVLENYIRLSKDAKYADYSELDVEDHPHHQPSQFWHFVQATNKTVEEVHECIMAIVQMKLKSMQVPEITDRVD</sequence>
<keyword evidence="7 9" id="KW-0418">Kinase</keyword>
<dbReference type="GO" id="GO:0004550">
    <property type="term" value="F:nucleoside diphosphate kinase activity"/>
    <property type="evidence" value="ECO:0007669"/>
    <property type="project" value="TreeGrafter"/>
</dbReference>
<dbReference type="GO" id="GO:0005524">
    <property type="term" value="F:ATP binding"/>
    <property type="evidence" value="ECO:0007669"/>
    <property type="project" value="UniProtKB-KW"/>
</dbReference>
<evidence type="ECO:0000256" key="2">
    <source>
        <dbReference type="ARBA" id="ARBA00009776"/>
    </source>
</evidence>
<evidence type="ECO:0000313" key="10">
    <source>
        <dbReference type="Proteomes" id="UP000324629"/>
    </source>
</evidence>
<dbReference type="GO" id="GO:0006227">
    <property type="term" value="P:dUDP biosynthetic process"/>
    <property type="evidence" value="ECO:0007669"/>
    <property type="project" value="TreeGrafter"/>
</dbReference>
<dbReference type="GO" id="GO:0006233">
    <property type="term" value="P:dTDP biosynthetic process"/>
    <property type="evidence" value="ECO:0007669"/>
    <property type="project" value="InterPro"/>
</dbReference>
<dbReference type="InterPro" id="IPR018094">
    <property type="entry name" value="Thymidylate_kinase"/>
</dbReference>
<keyword evidence="5" id="KW-0545">Nucleotide biosynthesis</keyword>
<name>A0A5J4NRX9_9TREM</name>
<evidence type="ECO:0000313" key="9">
    <source>
        <dbReference type="EMBL" id="KAA3678323.1"/>
    </source>
</evidence>
<evidence type="ECO:0000256" key="7">
    <source>
        <dbReference type="ARBA" id="ARBA00022777"/>
    </source>
</evidence>
<keyword evidence="10" id="KW-1185">Reference proteome</keyword>
<dbReference type="HAMAP" id="MF_00165">
    <property type="entry name" value="Thymidylate_kinase"/>
    <property type="match status" value="1"/>
</dbReference>
<reference evidence="9 10" key="1">
    <citation type="journal article" date="2019" name="Gigascience">
        <title>Whole-genome sequence of the oriental lung fluke Paragonimus westermani.</title>
        <authorList>
            <person name="Oey H."/>
            <person name="Zakrzewski M."/>
            <person name="Narain K."/>
            <person name="Devi K.R."/>
            <person name="Agatsuma T."/>
            <person name="Nawaratna S."/>
            <person name="Gobert G.N."/>
            <person name="Jones M.K."/>
            <person name="Ragan M.A."/>
            <person name="McManus D.P."/>
            <person name="Krause L."/>
        </authorList>
    </citation>
    <scope>NUCLEOTIDE SEQUENCE [LARGE SCALE GENOMIC DNA]</scope>
    <source>
        <strain evidence="9 10">IND2009</strain>
    </source>
</reference>
<dbReference type="OrthoDB" id="425602at2759"/>
<evidence type="ECO:0000256" key="6">
    <source>
        <dbReference type="ARBA" id="ARBA00022741"/>
    </source>
</evidence>
<evidence type="ECO:0000256" key="5">
    <source>
        <dbReference type="ARBA" id="ARBA00022727"/>
    </source>
</evidence>
<dbReference type="Proteomes" id="UP000324629">
    <property type="component" value="Unassembled WGS sequence"/>
</dbReference>
<dbReference type="GO" id="GO:0005829">
    <property type="term" value="C:cytosol"/>
    <property type="evidence" value="ECO:0007669"/>
    <property type="project" value="TreeGrafter"/>
</dbReference>
<dbReference type="InterPro" id="IPR027417">
    <property type="entry name" value="P-loop_NTPase"/>
</dbReference>
<comment type="caution">
    <text evidence="9">The sequence shown here is derived from an EMBL/GenBank/DDBJ whole genome shotgun (WGS) entry which is preliminary data.</text>
</comment>
<dbReference type="GO" id="GO:0004798">
    <property type="term" value="F:dTMP kinase activity"/>
    <property type="evidence" value="ECO:0007669"/>
    <property type="project" value="UniProtKB-EC"/>
</dbReference>
<gene>
    <name evidence="9" type="ORF">DEA37_0014922</name>
</gene>
<dbReference type="EMBL" id="QNGE01001144">
    <property type="protein sequence ID" value="KAA3678323.1"/>
    <property type="molecule type" value="Genomic_DNA"/>
</dbReference>
<evidence type="ECO:0000256" key="1">
    <source>
        <dbReference type="ARBA" id="ARBA00004992"/>
    </source>
</evidence>
<dbReference type="Pfam" id="PF02223">
    <property type="entry name" value="Thymidylate_kin"/>
    <property type="match status" value="1"/>
</dbReference>
<keyword evidence="8" id="KW-0067">ATP-binding</keyword>
<dbReference type="PANTHER" id="PTHR10344">
    <property type="entry name" value="THYMIDYLATE KINASE"/>
    <property type="match status" value="1"/>
</dbReference>
<evidence type="ECO:0000256" key="3">
    <source>
        <dbReference type="ARBA" id="ARBA00012980"/>
    </source>
</evidence>
<protein>
    <recommendedName>
        <fullName evidence="3">dTMP kinase</fullName>
        <ecNumber evidence="3">2.7.4.9</ecNumber>
    </recommendedName>
</protein>
<keyword evidence="4" id="KW-0808">Transferase</keyword>
<organism evidence="9 10">
    <name type="scientific">Paragonimus westermani</name>
    <dbReference type="NCBI Taxonomy" id="34504"/>
    <lineage>
        <taxon>Eukaryota</taxon>
        <taxon>Metazoa</taxon>
        <taxon>Spiralia</taxon>
        <taxon>Lophotrochozoa</taxon>
        <taxon>Platyhelminthes</taxon>
        <taxon>Trematoda</taxon>
        <taxon>Digenea</taxon>
        <taxon>Plagiorchiida</taxon>
        <taxon>Troglotremata</taxon>
        <taxon>Troglotrematidae</taxon>
        <taxon>Paragonimus</taxon>
    </lineage>
</organism>
<dbReference type="CDD" id="cd01672">
    <property type="entry name" value="TMPK"/>
    <property type="match status" value="1"/>
</dbReference>
<dbReference type="NCBIfam" id="TIGR00041">
    <property type="entry name" value="DTMP_kinase"/>
    <property type="match status" value="1"/>
</dbReference>
<dbReference type="InterPro" id="IPR039430">
    <property type="entry name" value="Thymidylate_kin-like_dom"/>
</dbReference>
<dbReference type="SUPFAM" id="SSF52540">
    <property type="entry name" value="P-loop containing nucleoside triphosphate hydrolases"/>
    <property type="match status" value="1"/>
</dbReference>
<proteinExistence type="inferred from homology"/>
<keyword evidence="6" id="KW-0547">Nucleotide-binding</keyword>
<dbReference type="PROSITE" id="PS01331">
    <property type="entry name" value="THYMIDYLATE_KINASE"/>
    <property type="match status" value="1"/>
</dbReference>